<dbReference type="EMBL" id="HACA01032747">
    <property type="protein sequence ID" value="CDW50108.1"/>
    <property type="molecule type" value="Transcribed_RNA"/>
</dbReference>
<name>A0A0K2VHZ8_LEPSM</name>
<dbReference type="AlphaFoldDB" id="A0A0K2VHZ8"/>
<organism evidence="1">
    <name type="scientific">Lepeophtheirus salmonis</name>
    <name type="common">Salmon louse</name>
    <name type="synonym">Caligus salmonis</name>
    <dbReference type="NCBI Taxonomy" id="72036"/>
    <lineage>
        <taxon>Eukaryota</taxon>
        <taxon>Metazoa</taxon>
        <taxon>Ecdysozoa</taxon>
        <taxon>Arthropoda</taxon>
        <taxon>Crustacea</taxon>
        <taxon>Multicrustacea</taxon>
        <taxon>Hexanauplia</taxon>
        <taxon>Copepoda</taxon>
        <taxon>Siphonostomatoida</taxon>
        <taxon>Caligidae</taxon>
        <taxon>Lepeophtheirus</taxon>
    </lineage>
</organism>
<reference evidence="1" key="1">
    <citation type="submission" date="2014-05" db="EMBL/GenBank/DDBJ databases">
        <authorList>
            <person name="Chronopoulou M."/>
        </authorList>
    </citation>
    <scope>NUCLEOTIDE SEQUENCE</scope>
    <source>
        <tissue evidence="1">Whole organism</tissue>
    </source>
</reference>
<proteinExistence type="predicted"/>
<sequence>MWARYRYIETIIVDLKRELKSSVRGTKLYDIAQLLLVPYIMFTFKLRLDEGETQTYL</sequence>
<evidence type="ECO:0000313" key="1">
    <source>
        <dbReference type="EMBL" id="CDW50108.1"/>
    </source>
</evidence>
<accession>A0A0K2VHZ8</accession>
<protein>
    <submittedName>
        <fullName evidence="1">Uncharacterized protein</fullName>
    </submittedName>
</protein>